<feature type="region of interest" description="Disordered" evidence="1">
    <location>
        <begin position="109"/>
        <end position="189"/>
    </location>
</feature>
<dbReference type="EMBL" id="REGW02000018">
    <property type="protein sequence ID" value="KAE8282842.1"/>
    <property type="molecule type" value="Genomic_DNA"/>
</dbReference>
<sequence>MLFDVAFHTRPRCDREEYLSDTEGSRLELIRLGSDALASPGCHGDCLGPALPSQPCPASAATTEPGFDERREHRHEPAARLVAPPVDYNFHGKNASQTDYNVAAALSQTRTNRQNLHDRKDYMKSSVDEETSTFRVENQGSYQSNSNSGSDDSVRLDVPTEGGTLRTQDISKDNSLPKDYNADSSSRQDYSSFVDFSKDAIQDSTERLLQVSTTETLNAVSPAAILRGQRDQNQLFPRTSSECAYNDDGKQVDTGGWKRSC</sequence>
<comment type="caution">
    <text evidence="2">The sequence shown here is derived from an EMBL/GenBank/DDBJ whole genome shotgun (WGS) entry which is preliminary data.</text>
</comment>
<evidence type="ECO:0000313" key="2">
    <source>
        <dbReference type="EMBL" id="KAE8282842.1"/>
    </source>
</evidence>
<protein>
    <submittedName>
        <fullName evidence="2">Uncharacterized protein</fullName>
    </submittedName>
</protein>
<feature type="compositionally biased region" description="Basic and acidic residues" evidence="1">
    <location>
        <begin position="115"/>
        <end position="127"/>
    </location>
</feature>
<feature type="compositionally biased region" description="Low complexity" evidence="1">
    <location>
        <begin position="139"/>
        <end position="151"/>
    </location>
</feature>
<dbReference type="AlphaFoldDB" id="A0A6G0HUZ7"/>
<keyword evidence="3" id="KW-1185">Reference proteome</keyword>
<evidence type="ECO:0000313" key="3">
    <source>
        <dbReference type="Proteomes" id="UP000424527"/>
    </source>
</evidence>
<organism evidence="2 3">
    <name type="scientific">Larimichthys crocea</name>
    <name type="common">Large yellow croaker</name>
    <name type="synonym">Pseudosciaena crocea</name>
    <dbReference type="NCBI Taxonomy" id="215358"/>
    <lineage>
        <taxon>Eukaryota</taxon>
        <taxon>Metazoa</taxon>
        <taxon>Chordata</taxon>
        <taxon>Craniata</taxon>
        <taxon>Vertebrata</taxon>
        <taxon>Euteleostomi</taxon>
        <taxon>Actinopterygii</taxon>
        <taxon>Neopterygii</taxon>
        <taxon>Teleostei</taxon>
        <taxon>Neoteleostei</taxon>
        <taxon>Acanthomorphata</taxon>
        <taxon>Eupercaria</taxon>
        <taxon>Sciaenidae</taxon>
        <taxon>Larimichthys</taxon>
    </lineage>
</organism>
<evidence type="ECO:0000256" key="1">
    <source>
        <dbReference type="SAM" id="MobiDB-lite"/>
    </source>
</evidence>
<proteinExistence type="predicted"/>
<feature type="region of interest" description="Disordered" evidence="1">
    <location>
        <begin position="55"/>
        <end position="75"/>
    </location>
</feature>
<accession>A0A6G0HUZ7</accession>
<gene>
    <name evidence="2" type="ORF">D5F01_LYC18232</name>
</gene>
<name>A0A6G0HUZ7_LARCR</name>
<reference evidence="2 3" key="1">
    <citation type="submission" date="2019-07" db="EMBL/GenBank/DDBJ databases">
        <title>Chromosome genome assembly for large yellow croaker.</title>
        <authorList>
            <person name="Xiao S."/>
        </authorList>
    </citation>
    <scope>NUCLEOTIDE SEQUENCE [LARGE SCALE GENOMIC DNA]</scope>
    <source>
        <strain evidence="2">JMULYC20181020</strain>
        <tissue evidence="2">Muscle</tissue>
    </source>
</reference>
<dbReference type="Proteomes" id="UP000424527">
    <property type="component" value="Unassembled WGS sequence"/>
</dbReference>